<name>A0A8S3F4P0_9BILA</name>
<reference evidence="4" key="1">
    <citation type="submission" date="2021-02" db="EMBL/GenBank/DDBJ databases">
        <authorList>
            <person name="Nowell W R."/>
        </authorList>
    </citation>
    <scope>NUCLEOTIDE SEQUENCE</scope>
</reference>
<dbReference type="PANTHER" id="PTHR15036">
    <property type="entry name" value="PIKACHURIN-LIKE PROTEIN"/>
    <property type="match status" value="1"/>
</dbReference>
<feature type="domain" description="Laminin G" evidence="3">
    <location>
        <begin position="26"/>
        <end position="170"/>
    </location>
</feature>
<dbReference type="CDD" id="cd00110">
    <property type="entry name" value="LamG"/>
    <property type="match status" value="1"/>
</dbReference>
<dbReference type="AlphaFoldDB" id="A0A8S3F4P0"/>
<feature type="chain" id="PRO_5035714702" description="Laminin G domain-containing protein" evidence="2">
    <location>
        <begin position="22"/>
        <end position="170"/>
    </location>
</feature>
<evidence type="ECO:0000313" key="5">
    <source>
        <dbReference type="Proteomes" id="UP000676336"/>
    </source>
</evidence>
<dbReference type="Proteomes" id="UP000676336">
    <property type="component" value="Unassembled WGS sequence"/>
</dbReference>
<comment type="caution">
    <text evidence="1">Lacks conserved residue(s) required for the propagation of feature annotation.</text>
</comment>
<evidence type="ECO:0000256" key="1">
    <source>
        <dbReference type="PROSITE-ProRule" id="PRU00122"/>
    </source>
</evidence>
<dbReference type="SMART" id="SM00282">
    <property type="entry name" value="LamG"/>
    <property type="match status" value="1"/>
</dbReference>
<comment type="caution">
    <text evidence="4">The sequence shown here is derived from an EMBL/GenBank/DDBJ whole genome shotgun (WGS) entry which is preliminary data.</text>
</comment>
<evidence type="ECO:0000313" key="4">
    <source>
        <dbReference type="EMBL" id="CAF5101429.1"/>
    </source>
</evidence>
<sequence>MFFFLFIIIYLNLFLFNSTSSSLSNTLVFSAGPNSYVAFDSWRPCLNGYVRFDLRTNAHDGTLAYIDDRGKFDFFYLKLIEGKLRLLFNLGSDRQALNVNMIINDDQWHTILIKRDGQITTLSIDNGLASSSTISYSEDLYFGGTTHNEYQASPFYFGGKFSLTREIRFN</sequence>
<dbReference type="Gene3D" id="2.60.120.200">
    <property type="match status" value="1"/>
</dbReference>
<proteinExistence type="predicted"/>
<dbReference type="PROSITE" id="PS50025">
    <property type="entry name" value="LAM_G_DOMAIN"/>
    <property type="match status" value="1"/>
</dbReference>
<feature type="signal peptide" evidence="2">
    <location>
        <begin position="1"/>
        <end position="21"/>
    </location>
</feature>
<organism evidence="4 5">
    <name type="scientific">Rotaria magnacalcarata</name>
    <dbReference type="NCBI Taxonomy" id="392030"/>
    <lineage>
        <taxon>Eukaryota</taxon>
        <taxon>Metazoa</taxon>
        <taxon>Spiralia</taxon>
        <taxon>Gnathifera</taxon>
        <taxon>Rotifera</taxon>
        <taxon>Eurotatoria</taxon>
        <taxon>Bdelloidea</taxon>
        <taxon>Philodinida</taxon>
        <taxon>Philodinidae</taxon>
        <taxon>Rotaria</taxon>
    </lineage>
</organism>
<dbReference type="InterPro" id="IPR013320">
    <property type="entry name" value="ConA-like_dom_sf"/>
</dbReference>
<protein>
    <recommendedName>
        <fullName evidence="3">Laminin G domain-containing protein</fullName>
    </recommendedName>
</protein>
<gene>
    <name evidence="4" type="ORF">SMN809_LOCUS61698</name>
</gene>
<dbReference type="PANTHER" id="PTHR15036:SF85">
    <property type="entry name" value="SP2353, ISOFORM A"/>
    <property type="match status" value="1"/>
</dbReference>
<accession>A0A8S3F4P0</accession>
<dbReference type="GO" id="GO:0016020">
    <property type="term" value="C:membrane"/>
    <property type="evidence" value="ECO:0007669"/>
    <property type="project" value="UniProtKB-SubCell"/>
</dbReference>
<dbReference type="InterPro" id="IPR050372">
    <property type="entry name" value="Neurexin-related_CASP"/>
</dbReference>
<dbReference type="EMBL" id="CAJOBI010249393">
    <property type="protein sequence ID" value="CAF5101429.1"/>
    <property type="molecule type" value="Genomic_DNA"/>
</dbReference>
<dbReference type="InterPro" id="IPR001791">
    <property type="entry name" value="Laminin_G"/>
</dbReference>
<evidence type="ECO:0000256" key="2">
    <source>
        <dbReference type="SAM" id="SignalP"/>
    </source>
</evidence>
<keyword evidence="2" id="KW-0732">Signal</keyword>
<dbReference type="SUPFAM" id="SSF49899">
    <property type="entry name" value="Concanavalin A-like lectins/glucanases"/>
    <property type="match status" value="1"/>
</dbReference>
<dbReference type="Pfam" id="PF02210">
    <property type="entry name" value="Laminin_G_2"/>
    <property type="match status" value="1"/>
</dbReference>
<evidence type="ECO:0000259" key="3">
    <source>
        <dbReference type="PROSITE" id="PS50025"/>
    </source>
</evidence>